<dbReference type="InterPro" id="IPR018531">
    <property type="entry name" value="DUF1993"/>
</dbReference>
<evidence type="ECO:0000313" key="2">
    <source>
        <dbReference type="Proteomes" id="UP000184485"/>
    </source>
</evidence>
<dbReference type="PANTHER" id="PTHR36922:SF1">
    <property type="entry name" value="DUF1993 DOMAIN-CONTAINING PROTEIN"/>
    <property type="match status" value="1"/>
</dbReference>
<protein>
    <recommendedName>
        <fullName evidence="3">DUF1993 domain-containing protein</fullName>
    </recommendedName>
</protein>
<dbReference type="InterPro" id="IPR034660">
    <property type="entry name" value="DinB/YfiT-like"/>
</dbReference>
<name>A0A1M4X1L8_9HYPH</name>
<sequence>MTFSAYDVTIPVFERGFANLSAILDKGVAHAEAGGFDAANLVEARLAADMDPLRSQVQRASDTAKACVARLAGITAPSFADEETNFTELQARITKTLNFLRTIDRAALEGAEDRAVVLRSRGGEKHFVGRDYIFQHALPNFFFHVTTAYDILRHKGVSIGKRDYLGF</sequence>
<keyword evidence="2" id="KW-1185">Reference proteome</keyword>
<evidence type="ECO:0000313" key="1">
    <source>
        <dbReference type="EMBL" id="SHE87398.1"/>
    </source>
</evidence>
<accession>A0A1M4X1L8</accession>
<dbReference type="RefSeq" id="WP_073051730.1">
    <property type="nucleotide sequence ID" value="NZ_FQUP01000001.1"/>
</dbReference>
<dbReference type="EMBL" id="FQUP01000001">
    <property type="protein sequence ID" value="SHE87398.1"/>
    <property type="molecule type" value="Genomic_DNA"/>
</dbReference>
<gene>
    <name evidence="1" type="ORF">SAMN02745157_1123</name>
</gene>
<reference evidence="1 2" key="1">
    <citation type="submission" date="2016-11" db="EMBL/GenBank/DDBJ databases">
        <authorList>
            <person name="Jaros S."/>
            <person name="Januszkiewicz K."/>
            <person name="Wedrychowicz H."/>
        </authorList>
    </citation>
    <scope>NUCLEOTIDE SEQUENCE [LARGE SCALE GENOMIC DNA]</scope>
    <source>
        <strain evidence="1 2">DSM 19436</strain>
    </source>
</reference>
<organism evidence="1 2">
    <name type="scientific">Kaistia soli DSM 19436</name>
    <dbReference type="NCBI Taxonomy" id="1122133"/>
    <lineage>
        <taxon>Bacteria</taxon>
        <taxon>Pseudomonadati</taxon>
        <taxon>Pseudomonadota</taxon>
        <taxon>Alphaproteobacteria</taxon>
        <taxon>Hyphomicrobiales</taxon>
        <taxon>Kaistiaceae</taxon>
        <taxon>Kaistia</taxon>
    </lineage>
</organism>
<dbReference type="SUPFAM" id="SSF109854">
    <property type="entry name" value="DinB/YfiT-like putative metalloenzymes"/>
    <property type="match status" value="1"/>
</dbReference>
<dbReference type="STRING" id="1122133.SAMN02745157_1123"/>
<dbReference type="PANTHER" id="PTHR36922">
    <property type="entry name" value="BLL2446 PROTEIN"/>
    <property type="match status" value="1"/>
</dbReference>
<dbReference type="OrthoDB" id="338237at2"/>
<proteinExistence type="predicted"/>
<dbReference type="Proteomes" id="UP000184485">
    <property type="component" value="Unassembled WGS sequence"/>
</dbReference>
<dbReference type="AlphaFoldDB" id="A0A1M4X1L8"/>
<evidence type="ECO:0008006" key="3">
    <source>
        <dbReference type="Google" id="ProtNLM"/>
    </source>
</evidence>
<dbReference type="Pfam" id="PF09351">
    <property type="entry name" value="DUF1993"/>
    <property type="match status" value="1"/>
</dbReference>
<dbReference type="Gene3D" id="1.20.120.450">
    <property type="entry name" value="dinb family like domain"/>
    <property type="match status" value="1"/>
</dbReference>